<dbReference type="InterPro" id="IPR009117">
    <property type="entry name" value="ANX14"/>
</dbReference>
<feature type="region of interest" description="Disordered" evidence="5">
    <location>
        <begin position="497"/>
        <end position="523"/>
    </location>
</feature>
<dbReference type="Proteomes" id="UP000658997">
    <property type="component" value="Unassembled WGS sequence"/>
</dbReference>
<feature type="region of interest" description="Disordered" evidence="5">
    <location>
        <begin position="626"/>
        <end position="645"/>
    </location>
</feature>
<feature type="region of interest" description="Disordered" evidence="5">
    <location>
        <begin position="1"/>
        <end position="132"/>
    </location>
</feature>
<dbReference type="InterPro" id="IPR037104">
    <property type="entry name" value="Annexin_sf"/>
</dbReference>
<keyword evidence="4" id="KW-0106">Calcium</keyword>
<keyword evidence="4" id="KW-0111">Calcium/phospholipid-binding</keyword>
<protein>
    <recommendedName>
        <fullName evidence="4">Annexin</fullName>
    </recommendedName>
</protein>
<name>A0A8H8QR98_9BASI</name>
<keyword evidence="3 4" id="KW-0041">Annexin</keyword>
<sequence length="1029" mass="113363">MSWQQNSYPPPQGYGAPPPPMPQGGYGGYAPPAGPPPPHAGRYGAPPPPQAPYGGGYAPLPGPPHGHHAPPPPPPHHHHHPHAHPPPPQHAYGAPAPVPPSTAAGAYYLGVPIPPPPPNQPAPPPPGYNPAQDVERLRKATKGFGTDEGALITTLAPLDAYQIDALRHTFKATVGKDLLSVLEKEASGWFQAALRAKVLGPVLYDCWLIKRACQGAGTHEDLLNEVILGRTNMEMHVLKQYYQATYGKNLEKEVEDELSFKTKRMFVMAMQGVRQEDTAPIDHQAVEADAAALHNAARGAGTDEIAICGILIQRSSPHLAAIAQAYQRHQRKPLSKMIDTEFSGHMRDALRYIVDGAENDGQGVTRDARLLEDSMKGMGTKDERLIYRVARLHWNKPRFEGQIKPAYAQLFHKKGLKNLLKMAGQAESSKFSVNGRLARAREQDLRRARNLQAKLVRAQDGAQSQPKALSYAFAPQPQEYKSPSSRAGLMFMSSIEQARREREQRTGERHLKRQVAGPMPPESWRDDFDRLSIRRGNASHLNRQRLRALMSSTTAPLGDQDWRERTDSQPADAAHTMTPTAAVRAKQRATCAGLRRFYDSSDPFHESRPLLSLCDMALCVIADSLNRPPSTGDKGTRGKARDETSEIDHLQKAEVLEYLPAHMRQRMMALCGRLTFTKQPLCDSVAQALTHADITEALEIDQSGLKDQDGAEDDWEASTISYEDLGSTLSAKRGDAFSSLDLSFSSIAKHTMHRMFFTMHGGQMFVSLRMLSLAGWNNSFSNPEDQLNTIDTSLESIVSTLARLPNLETLSLAGSRISGTNVSRNAFSTESETAASILRKLSRSLPKLRTLDLSCCDWVSADAILGVQWATCLSVAWPHLENLVLVGCKAFADPEQLRGATAEGLISKEARWRGVFNAEAAGSYVAPWHAKHSQRATQGGRVVNGEGPTVHQYHMYVDNDLRHLPYMFSNLEPSQTLQRGYRRATFLEFVNNTAQPRIGGKELESWRLFAEDFSPARDTESGSRCGSNV</sequence>
<dbReference type="InterPro" id="IPR001464">
    <property type="entry name" value="Annexin"/>
</dbReference>
<keyword evidence="2 4" id="KW-0677">Repeat</keyword>
<evidence type="ECO:0000256" key="5">
    <source>
        <dbReference type="SAM" id="MobiDB-lite"/>
    </source>
</evidence>
<dbReference type="InterPro" id="IPR018502">
    <property type="entry name" value="Annexin_repeat"/>
</dbReference>
<dbReference type="AlphaFoldDB" id="A0A8H8QR98"/>
<comment type="similarity">
    <text evidence="1 4">Belongs to the annexin family.</text>
</comment>
<dbReference type="GO" id="GO:0005737">
    <property type="term" value="C:cytoplasm"/>
    <property type="evidence" value="ECO:0007669"/>
    <property type="project" value="TreeGrafter"/>
</dbReference>
<dbReference type="GO" id="GO:0005886">
    <property type="term" value="C:plasma membrane"/>
    <property type="evidence" value="ECO:0007669"/>
    <property type="project" value="TreeGrafter"/>
</dbReference>
<dbReference type="InterPro" id="IPR018252">
    <property type="entry name" value="Annexin_repeat_CS"/>
</dbReference>
<dbReference type="GO" id="GO:0005634">
    <property type="term" value="C:nucleus"/>
    <property type="evidence" value="ECO:0007669"/>
    <property type="project" value="TreeGrafter"/>
</dbReference>
<dbReference type="Pfam" id="PF00191">
    <property type="entry name" value="Annexin"/>
    <property type="match status" value="3"/>
</dbReference>
<dbReference type="SMART" id="SM00335">
    <property type="entry name" value="ANX"/>
    <property type="match status" value="3"/>
</dbReference>
<accession>A0A8H8QR98</accession>
<dbReference type="GO" id="GO:0001786">
    <property type="term" value="F:phosphatidylserine binding"/>
    <property type="evidence" value="ECO:0007669"/>
    <property type="project" value="TreeGrafter"/>
</dbReference>
<feature type="region of interest" description="Disordered" evidence="5">
    <location>
        <begin position="551"/>
        <end position="581"/>
    </location>
</feature>
<feature type="compositionally biased region" description="Pro residues" evidence="5">
    <location>
        <begin position="112"/>
        <end position="128"/>
    </location>
</feature>
<dbReference type="InterPro" id="IPR032675">
    <property type="entry name" value="LRR_dom_sf"/>
</dbReference>
<evidence type="ECO:0000256" key="4">
    <source>
        <dbReference type="RuleBase" id="RU003540"/>
    </source>
</evidence>
<evidence type="ECO:0000256" key="1">
    <source>
        <dbReference type="ARBA" id="ARBA00007831"/>
    </source>
</evidence>
<proteinExistence type="inferred from homology"/>
<dbReference type="GO" id="GO:0012506">
    <property type="term" value="C:vesicle membrane"/>
    <property type="evidence" value="ECO:0007669"/>
    <property type="project" value="TreeGrafter"/>
</dbReference>
<dbReference type="GO" id="GO:0005509">
    <property type="term" value="F:calcium ion binding"/>
    <property type="evidence" value="ECO:0007669"/>
    <property type="project" value="InterPro"/>
</dbReference>
<evidence type="ECO:0000256" key="3">
    <source>
        <dbReference type="ARBA" id="ARBA00023216"/>
    </source>
</evidence>
<keyword evidence="7" id="KW-1185">Reference proteome</keyword>
<dbReference type="SUPFAM" id="SSF47874">
    <property type="entry name" value="Annexin"/>
    <property type="match status" value="1"/>
</dbReference>
<dbReference type="PRINTS" id="PR00196">
    <property type="entry name" value="ANNEXIN"/>
</dbReference>
<evidence type="ECO:0000313" key="7">
    <source>
        <dbReference type="Proteomes" id="UP000658997"/>
    </source>
</evidence>
<organism evidence="6 7">
    <name type="scientific">Ustilago bromivora</name>
    <dbReference type="NCBI Taxonomy" id="307758"/>
    <lineage>
        <taxon>Eukaryota</taxon>
        <taxon>Fungi</taxon>
        <taxon>Dikarya</taxon>
        <taxon>Basidiomycota</taxon>
        <taxon>Ustilaginomycotina</taxon>
        <taxon>Ustilaginomycetes</taxon>
        <taxon>Ustilaginales</taxon>
        <taxon>Ustilaginaceae</taxon>
        <taxon>Ustilago</taxon>
    </lineage>
</organism>
<dbReference type="PRINTS" id="PR01813">
    <property type="entry name" value="ANNEXINFUNGI"/>
</dbReference>
<feature type="compositionally biased region" description="Pro residues" evidence="5">
    <location>
        <begin position="32"/>
        <end position="51"/>
    </location>
</feature>
<feature type="compositionally biased region" description="Pro residues" evidence="5">
    <location>
        <begin position="60"/>
        <end position="74"/>
    </location>
</feature>
<reference evidence="6" key="1">
    <citation type="submission" date="2018-08" db="EMBL/GenBank/DDBJ databases">
        <authorList>
            <person name="Guldener U."/>
        </authorList>
    </citation>
    <scope>NUCLEOTIDE SEQUENCE</scope>
    <source>
        <strain evidence="6">UB2</strain>
    </source>
</reference>
<dbReference type="PROSITE" id="PS51897">
    <property type="entry name" value="ANNEXIN_2"/>
    <property type="match status" value="3"/>
</dbReference>
<dbReference type="EMBL" id="ULHB01000120">
    <property type="protein sequence ID" value="SYW82627.1"/>
    <property type="molecule type" value="Genomic_DNA"/>
</dbReference>
<dbReference type="SUPFAM" id="SSF52047">
    <property type="entry name" value="RNI-like"/>
    <property type="match status" value="1"/>
</dbReference>
<dbReference type="PROSITE" id="PS00223">
    <property type="entry name" value="ANNEXIN_1"/>
    <property type="match status" value="1"/>
</dbReference>
<dbReference type="Gene3D" id="3.80.10.10">
    <property type="entry name" value="Ribonuclease Inhibitor"/>
    <property type="match status" value="1"/>
</dbReference>
<dbReference type="Gene3D" id="1.10.220.10">
    <property type="entry name" value="Annexin"/>
    <property type="match status" value="4"/>
</dbReference>
<evidence type="ECO:0000313" key="6">
    <source>
        <dbReference type="EMBL" id="SYW82627.1"/>
    </source>
</evidence>
<feature type="compositionally biased region" description="Pro residues" evidence="5">
    <location>
        <begin position="8"/>
        <end position="22"/>
    </location>
</feature>
<dbReference type="PANTHER" id="PTHR10502">
    <property type="entry name" value="ANNEXIN"/>
    <property type="match status" value="1"/>
</dbReference>
<feature type="compositionally biased region" description="Basic and acidic residues" evidence="5">
    <location>
        <begin position="634"/>
        <end position="645"/>
    </location>
</feature>
<evidence type="ECO:0000256" key="2">
    <source>
        <dbReference type="ARBA" id="ARBA00022737"/>
    </source>
</evidence>
<comment type="domain">
    <text evidence="4">A pair of annexin repeats may form one binding site for calcium and phospholipid.</text>
</comment>
<dbReference type="GO" id="GO:0005544">
    <property type="term" value="F:calcium-dependent phospholipid binding"/>
    <property type="evidence" value="ECO:0007669"/>
    <property type="project" value="UniProtKB-KW"/>
</dbReference>
<comment type="caution">
    <text evidence="6">The sequence shown here is derived from an EMBL/GenBank/DDBJ whole genome shotgun (WGS) entry which is preliminary data.</text>
</comment>
<gene>
    <name evidence="6" type="ORF">UBRO2_04749</name>
</gene>
<feature type="compositionally biased region" description="Basic and acidic residues" evidence="5">
    <location>
        <begin position="497"/>
        <end position="509"/>
    </location>
</feature>
<dbReference type="PANTHER" id="PTHR10502:SF102">
    <property type="entry name" value="ANNEXIN B11"/>
    <property type="match status" value="1"/>
</dbReference>